<feature type="compositionally biased region" description="Pro residues" evidence="9">
    <location>
        <begin position="698"/>
        <end position="708"/>
    </location>
</feature>
<dbReference type="Gramene" id="Pp3c12_23540V3.3">
    <property type="protein sequence ID" value="Pp3c12_23540V3.3"/>
    <property type="gene ID" value="Pp3c12_23540"/>
</dbReference>
<evidence type="ECO:0000256" key="5">
    <source>
        <dbReference type="ARBA" id="ARBA00022989"/>
    </source>
</evidence>
<comment type="domain">
    <text evidence="8">The DHHC domain is required for palmitoyltransferase activity.</text>
</comment>
<dbReference type="EnsemblPlants" id="Pp3c12_23540V3.3">
    <property type="protein sequence ID" value="Pp3c12_23540V3.3"/>
    <property type="gene ID" value="Pp3c12_23540"/>
</dbReference>
<dbReference type="Proteomes" id="UP000006727">
    <property type="component" value="Chromosome 12"/>
</dbReference>
<dbReference type="EnsemblPlants" id="Pp3c12_23540V3.6">
    <property type="protein sequence ID" value="Pp3c12_23540V3.6"/>
    <property type="gene ID" value="Pp3c12_23540"/>
</dbReference>
<accession>A0A2K1JRX3</accession>
<feature type="compositionally biased region" description="Low complexity" evidence="9">
    <location>
        <begin position="671"/>
        <end position="697"/>
    </location>
</feature>
<evidence type="ECO:0000256" key="1">
    <source>
        <dbReference type="ARBA" id="ARBA00004141"/>
    </source>
</evidence>
<dbReference type="EMBL" id="ABEU02000012">
    <property type="protein sequence ID" value="PNR44283.1"/>
    <property type="molecule type" value="Genomic_DNA"/>
</dbReference>
<dbReference type="GeneID" id="112289238"/>
<dbReference type="PANTHER" id="PTHR22883:SF203">
    <property type="entry name" value="PALMITOYLTRANSFERASE"/>
    <property type="match status" value="1"/>
</dbReference>
<dbReference type="Gramene" id="Pp3c12_23540V3.5">
    <property type="protein sequence ID" value="Pp3c12_23540V3.5"/>
    <property type="gene ID" value="Pp3c12_23540"/>
</dbReference>
<dbReference type="EC" id="2.3.1.225" evidence="8"/>
<evidence type="ECO:0000256" key="3">
    <source>
        <dbReference type="ARBA" id="ARBA00022679"/>
    </source>
</evidence>
<dbReference type="Pfam" id="PF01529">
    <property type="entry name" value="DHHC"/>
    <property type="match status" value="1"/>
</dbReference>
<dbReference type="GO" id="GO:0005783">
    <property type="term" value="C:endoplasmic reticulum"/>
    <property type="evidence" value="ECO:0000318"/>
    <property type="project" value="GO_Central"/>
</dbReference>
<dbReference type="GO" id="GO:0006612">
    <property type="term" value="P:protein targeting to membrane"/>
    <property type="evidence" value="ECO:0000318"/>
    <property type="project" value="GO_Central"/>
</dbReference>
<reference evidence="11 13" key="2">
    <citation type="journal article" date="2018" name="Plant J.">
        <title>The Physcomitrella patens chromosome-scale assembly reveals moss genome structure and evolution.</title>
        <authorList>
            <person name="Lang D."/>
            <person name="Ullrich K.K."/>
            <person name="Murat F."/>
            <person name="Fuchs J."/>
            <person name="Jenkins J."/>
            <person name="Haas F.B."/>
            <person name="Piednoel M."/>
            <person name="Gundlach H."/>
            <person name="Van Bel M."/>
            <person name="Meyberg R."/>
            <person name="Vives C."/>
            <person name="Morata J."/>
            <person name="Symeonidi A."/>
            <person name="Hiss M."/>
            <person name="Muchero W."/>
            <person name="Kamisugi Y."/>
            <person name="Saleh O."/>
            <person name="Blanc G."/>
            <person name="Decker E.L."/>
            <person name="van Gessel N."/>
            <person name="Grimwood J."/>
            <person name="Hayes R.D."/>
            <person name="Graham S.W."/>
            <person name="Gunter L.E."/>
            <person name="McDaniel S.F."/>
            <person name="Hoernstein S.N.W."/>
            <person name="Larsson A."/>
            <person name="Li F.W."/>
            <person name="Perroud P.F."/>
            <person name="Phillips J."/>
            <person name="Ranjan P."/>
            <person name="Rokshar D.S."/>
            <person name="Rothfels C.J."/>
            <person name="Schneider L."/>
            <person name="Shu S."/>
            <person name="Stevenson D.W."/>
            <person name="Thummler F."/>
            <person name="Tillich M."/>
            <person name="Villarreal Aguilar J.C."/>
            <person name="Widiez T."/>
            <person name="Wong G.K."/>
            <person name="Wymore A."/>
            <person name="Zhang Y."/>
            <person name="Zimmer A.D."/>
            <person name="Quatrano R.S."/>
            <person name="Mayer K.F.X."/>
            <person name="Goodstein D."/>
            <person name="Casacuberta J.M."/>
            <person name="Vandepoele K."/>
            <person name="Reski R."/>
            <person name="Cuming A.C."/>
            <person name="Tuskan G.A."/>
            <person name="Maumus F."/>
            <person name="Salse J."/>
            <person name="Schmutz J."/>
            <person name="Rensing S.A."/>
        </authorList>
    </citation>
    <scope>NUCLEOTIDE SEQUENCE [LARGE SCALE GENOMIC DNA]</scope>
    <source>
        <strain evidence="12 13">cv. Gransden 2004</strain>
    </source>
</reference>
<dbReference type="EnsemblPlants" id="Pp3c12_23540V3.2">
    <property type="protein sequence ID" value="Pp3c12_23540V3.2"/>
    <property type="gene ID" value="Pp3c12_23540"/>
</dbReference>
<feature type="compositionally biased region" description="Polar residues" evidence="9">
    <location>
        <begin position="550"/>
        <end position="570"/>
    </location>
</feature>
<feature type="compositionally biased region" description="Low complexity" evidence="9">
    <location>
        <begin position="510"/>
        <end position="520"/>
    </location>
</feature>
<dbReference type="PaxDb" id="3218-PP1S118_83V6.1"/>
<evidence type="ECO:0000256" key="7">
    <source>
        <dbReference type="ARBA" id="ARBA00023315"/>
    </source>
</evidence>
<evidence type="ECO:0000256" key="8">
    <source>
        <dbReference type="RuleBase" id="RU079119"/>
    </source>
</evidence>
<dbReference type="EnsemblPlants" id="Pp3c12_23540V3.5">
    <property type="protein sequence ID" value="Pp3c12_23540V3.5"/>
    <property type="gene ID" value="Pp3c12_23540"/>
</dbReference>
<dbReference type="Gramene" id="Pp3c12_23540V3.1">
    <property type="protein sequence ID" value="Pp3c12_23540V3.1"/>
    <property type="gene ID" value="Pp3c12_23540"/>
</dbReference>
<evidence type="ECO:0000313" key="13">
    <source>
        <dbReference type="Proteomes" id="UP000006727"/>
    </source>
</evidence>
<dbReference type="Gramene" id="Pp3c12_23540V3.2">
    <property type="protein sequence ID" value="Pp3c12_23540V3.2"/>
    <property type="gene ID" value="Pp3c12_23540"/>
</dbReference>
<feature type="region of interest" description="Disordered" evidence="9">
    <location>
        <begin position="547"/>
        <end position="576"/>
    </location>
</feature>
<keyword evidence="6 8" id="KW-0472">Membrane</keyword>
<feature type="domain" description="Palmitoyltransferase DHHC" evidence="10">
    <location>
        <begin position="169"/>
        <end position="302"/>
    </location>
</feature>
<protein>
    <recommendedName>
        <fullName evidence="8">S-acyltransferase</fullName>
        <ecNumber evidence="8">2.3.1.225</ecNumber>
    </recommendedName>
    <alternativeName>
        <fullName evidence="8">Palmitoyltransferase</fullName>
    </alternativeName>
</protein>
<feature type="region of interest" description="Disordered" evidence="9">
    <location>
        <begin position="507"/>
        <end position="530"/>
    </location>
</feature>
<dbReference type="Gramene" id="Pp3c12_23540V3.6">
    <property type="protein sequence ID" value="Pp3c12_23540V3.6"/>
    <property type="gene ID" value="Pp3c12_23540"/>
</dbReference>
<evidence type="ECO:0000256" key="4">
    <source>
        <dbReference type="ARBA" id="ARBA00022692"/>
    </source>
</evidence>
<feature type="region of interest" description="Disordered" evidence="9">
    <location>
        <begin position="78"/>
        <end position="101"/>
    </location>
</feature>
<dbReference type="Gramene" id="Pp3c12_23540V3.4">
    <property type="protein sequence ID" value="Pp3c12_23540V3.4"/>
    <property type="gene ID" value="Pp3c12_23540"/>
</dbReference>
<organism evidence="11">
    <name type="scientific">Physcomitrium patens</name>
    <name type="common">Spreading-leaved earth moss</name>
    <name type="synonym">Physcomitrella patens</name>
    <dbReference type="NCBI Taxonomy" id="3218"/>
    <lineage>
        <taxon>Eukaryota</taxon>
        <taxon>Viridiplantae</taxon>
        <taxon>Streptophyta</taxon>
        <taxon>Embryophyta</taxon>
        <taxon>Bryophyta</taxon>
        <taxon>Bryophytina</taxon>
        <taxon>Bryopsida</taxon>
        <taxon>Funariidae</taxon>
        <taxon>Funariales</taxon>
        <taxon>Funariaceae</taxon>
        <taxon>Physcomitrium</taxon>
    </lineage>
</organism>
<reference evidence="12" key="3">
    <citation type="submission" date="2020-12" db="UniProtKB">
        <authorList>
            <consortium name="EnsemblPlants"/>
        </authorList>
    </citation>
    <scope>IDENTIFICATION</scope>
</reference>
<dbReference type="EnsemblPlants" id="Pp3c12_23540V3.4">
    <property type="protein sequence ID" value="Pp3c12_23540V3.4"/>
    <property type="gene ID" value="Pp3c12_23540"/>
</dbReference>
<proteinExistence type="inferred from homology"/>
<dbReference type="InterPro" id="IPR001594">
    <property type="entry name" value="Palmitoyltrfase_DHHC"/>
</dbReference>
<feature type="region of interest" description="Disordered" evidence="9">
    <location>
        <begin position="415"/>
        <end position="448"/>
    </location>
</feature>
<evidence type="ECO:0000256" key="6">
    <source>
        <dbReference type="ARBA" id="ARBA00023136"/>
    </source>
</evidence>
<feature type="transmembrane region" description="Helical" evidence="8">
    <location>
        <begin position="214"/>
        <end position="237"/>
    </location>
</feature>
<feature type="transmembrane region" description="Helical" evidence="8">
    <location>
        <begin position="257"/>
        <end position="287"/>
    </location>
</feature>
<feature type="region of interest" description="Disordered" evidence="9">
    <location>
        <begin position="364"/>
        <end position="394"/>
    </location>
</feature>
<dbReference type="AlphaFoldDB" id="A0A2K1JRX3"/>
<comment type="catalytic activity">
    <reaction evidence="8">
        <text>L-cysteinyl-[protein] + hexadecanoyl-CoA = S-hexadecanoyl-L-cysteinyl-[protein] + CoA</text>
        <dbReference type="Rhea" id="RHEA:36683"/>
        <dbReference type="Rhea" id="RHEA-COMP:10131"/>
        <dbReference type="Rhea" id="RHEA-COMP:11032"/>
        <dbReference type="ChEBI" id="CHEBI:29950"/>
        <dbReference type="ChEBI" id="CHEBI:57287"/>
        <dbReference type="ChEBI" id="CHEBI:57379"/>
        <dbReference type="ChEBI" id="CHEBI:74151"/>
        <dbReference type="EC" id="2.3.1.225"/>
    </reaction>
</comment>
<feature type="transmembrane region" description="Helical" evidence="8">
    <location>
        <begin position="12"/>
        <end position="38"/>
    </location>
</feature>
<dbReference type="EnsemblPlants" id="Pp3c12_23540V3.1">
    <property type="protein sequence ID" value="Pp3c12_23540V3.1"/>
    <property type="gene ID" value="Pp3c12_23540"/>
</dbReference>
<dbReference type="GO" id="GO:0005794">
    <property type="term" value="C:Golgi apparatus"/>
    <property type="evidence" value="ECO:0000318"/>
    <property type="project" value="GO_Central"/>
</dbReference>
<evidence type="ECO:0000256" key="2">
    <source>
        <dbReference type="ARBA" id="ARBA00008574"/>
    </source>
</evidence>
<keyword evidence="4 8" id="KW-0812">Transmembrane</keyword>
<dbReference type="PROSITE" id="PS50216">
    <property type="entry name" value="DHHC"/>
    <property type="match status" value="1"/>
</dbReference>
<evidence type="ECO:0000313" key="12">
    <source>
        <dbReference type="EnsemblPlants" id="Pp3c12_23540V3.1"/>
    </source>
</evidence>
<feature type="transmembrane region" description="Helical" evidence="8">
    <location>
        <begin position="44"/>
        <end position="62"/>
    </location>
</feature>
<keyword evidence="3 8" id="KW-0808">Transferase</keyword>
<dbReference type="RefSeq" id="XP_024390062.1">
    <property type="nucleotide sequence ID" value="XM_024534294.2"/>
</dbReference>
<comment type="similarity">
    <text evidence="2 8">Belongs to the DHHC palmitoyltransferase family.</text>
</comment>
<comment type="subcellular location">
    <subcellularLocation>
        <location evidence="1">Membrane</location>
        <topology evidence="1">Multi-pass membrane protein</topology>
    </subcellularLocation>
</comment>
<dbReference type="InterPro" id="IPR039859">
    <property type="entry name" value="PFA4/ZDH16/20/ERF2-like"/>
</dbReference>
<dbReference type="PANTHER" id="PTHR22883">
    <property type="entry name" value="ZINC FINGER DHHC DOMAIN CONTAINING PROTEIN"/>
    <property type="match status" value="1"/>
</dbReference>
<evidence type="ECO:0000259" key="10">
    <source>
        <dbReference type="Pfam" id="PF01529"/>
    </source>
</evidence>
<keyword evidence="7 8" id="KW-0012">Acyltransferase</keyword>
<evidence type="ECO:0000313" key="11">
    <source>
        <dbReference type="EMBL" id="PNR44283.1"/>
    </source>
</evidence>
<keyword evidence="13" id="KW-1185">Reference proteome</keyword>
<reference evidence="11 13" key="1">
    <citation type="journal article" date="2008" name="Science">
        <title>The Physcomitrella genome reveals evolutionary insights into the conquest of land by plants.</title>
        <authorList>
            <person name="Rensing S."/>
            <person name="Lang D."/>
            <person name="Zimmer A."/>
            <person name="Terry A."/>
            <person name="Salamov A."/>
            <person name="Shapiro H."/>
            <person name="Nishiyama T."/>
            <person name="Perroud P.-F."/>
            <person name="Lindquist E."/>
            <person name="Kamisugi Y."/>
            <person name="Tanahashi T."/>
            <person name="Sakakibara K."/>
            <person name="Fujita T."/>
            <person name="Oishi K."/>
            <person name="Shin-I T."/>
            <person name="Kuroki Y."/>
            <person name="Toyoda A."/>
            <person name="Suzuki Y."/>
            <person name="Hashimoto A."/>
            <person name="Yamaguchi K."/>
            <person name="Sugano A."/>
            <person name="Kohara Y."/>
            <person name="Fujiyama A."/>
            <person name="Anterola A."/>
            <person name="Aoki S."/>
            <person name="Ashton N."/>
            <person name="Barbazuk W.B."/>
            <person name="Barker E."/>
            <person name="Bennetzen J."/>
            <person name="Bezanilla M."/>
            <person name="Blankenship R."/>
            <person name="Cho S.H."/>
            <person name="Dutcher S."/>
            <person name="Estelle M."/>
            <person name="Fawcett J.A."/>
            <person name="Gundlach H."/>
            <person name="Hanada K."/>
            <person name="Heyl A."/>
            <person name="Hicks K.A."/>
            <person name="Hugh J."/>
            <person name="Lohr M."/>
            <person name="Mayer K."/>
            <person name="Melkozernov A."/>
            <person name="Murata T."/>
            <person name="Nelson D."/>
            <person name="Pils B."/>
            <person name="Prigge M."/>
            <person name="Reiss B."/>
            <person name="Renner T."/>
            <person name="Rombauts S."/>
            <person name="Rushton P."/>
            <person name="Sanderfoot A."/>
            <person name="Schween G."/>
            <person name="Shiu S.-H."/>
            <person name="Stueber K."/>
            <person name="Theodoulou F.L."/>
            <person name="Tu H."/>
            <person name="Van de Peer Y."/>
            <person name="Verrier P.J."/>
            <person name="Waters E."/>
            <person name="Wood A."/>
            <person name="Yang L."/>
            <person name="Cove D."/>
            <person name="Cuming A."/>
            <person name="Hasebe M."/>
            <person name="Lucas S."/>
            <person name="Mishler D.B."/>
            <person name="Reski R."/>
            <person name="Grigoriev I."/>
            <person name="Quatrano R.S."/>
            <person name="Boore J.L."/>
        </authorList>
    </citation>
    <scope>NUCLEOTIDE SEQUENCE [LARGE SCALE GENOMIC DNA]</scope>
    <source>
        <strain evidence="12 13">cv. Gransden 2004</strain>
    </source>
</reference>
<dbReference type="GO" id="GO:0016020">
    <property type="term" value="C:membrane"/>
    <property type="evidence" value="ECO:0007669"/>
    <property type="project" value="UniProtKB-SubCell"/>
</dbReference>
<feature type="region of interest" description="Disordered" evidence="9">
    <location>
        <begin position="671"/>
        <end position="737"/>
    </location>
</feature>
<name>A0A2K1JRX3_PHYPA</name>
<dbReference type="GO" id="GO:0019706">
    <property type="term" value="F:protein-cysteine S-palmitoyltransferase activity"/>
    <property type="evidence" value="ECO:0000318"/>
    <property type="project" value="GO_Central"/>
</dbReference>
<dbReference type="STRING" id="3218.A0A2K1JRX3"/>
<evidence type="ECO:0000256" key="9">
    <source>
        <dbReference type="SAM" id="MobiDB-lite"/>
    </source>
</evidence>
<sequence length="737" mass="79885">MVRRHGWQLPAHTFQILAITVFFILATAFYVFFAPFLWIGALETAAFALYSPLFATVLVLYIRCSGIDPADPSVLKNRPLSKHDENSSFSQISGDMSSVTSSPLSALQSEREHRRKASHAEQGRVGWHKAPGLCSFAGLYMLCCGWVVKEDICFNEEKYEHPVPEEDILFCTLCNAEVRKYSKHCRSCDKCVDGFDHHCRWLNNCVGRKNYSTFIALMATSLLLLVIEWGIGAAVFIRCFVDRKGTLDQIYDKLGNGFSMIPFAAVVLMCTLIAFLASIPLGELFFFHLILMRKGISTYEYVVAMRAQAEAQAESITRAEEDSYLSSPGASTTTGISGASSIGIQIRGGGSWCTPPRIFVEHQDEDPDMVPSRLPSTVDPDAPGRPRKKPSGNVRISAWRLAKLNAQEASLAAAKARDKSSVLQRLGDRNLGNVPETDYSSSSMSSRSALSLDYPLKKSMQRVPQKLATPRGLSSFNLELSRNLPPRTTAPTLRASLERPNLAYVESDVRSSISSHSVTSTLPDSAAMSPLPAESRYGSLEKIQVLPTASPGNSSAENCPSSGPRSSLPTFQGGRSHLSPWGVGETREPSTHGAGQTVVSASRERNIYLRDQRRSAVFWSRSELGRFGGDMSGIGIRPQSRPGMYGGSGISTSTFPSQVLRTWPMNPLAGSDVSVSSESGAASGANFSATASATPTAPALPHPSPTPPSQTQNPPESFSIFFGPPIVPVGNGKAPKN</sequence>
<keyword evidence="5 8" id="KW-1133">Transmembrane helix</keyword>
<feature type="compositionally biased region" description="Polar residues" evidence="9">
    <location>
        <begin position="87"/>
        <end position="101"/>
    </location>
</feature>
<dbReference type="OrthoDB" id="9909019at2759"/>
<gene>
    <name evidence="12" type="primary">LOC112289238</name>
    <name evidence="11" type="ORF">PHYPA_016667</name>
</gene>